<reference evidence="1" key="2">
    <citation type="submission" date="2021-08" db="EMBL/GenBank/DDBJ databases">
        <authorList>
            <person name="Tani A."/>
            <person name="Ola A."/>
            <person name="Ogura Y."/>
            <person name="Katsura K."/>
            <person name="Hayashi T."/>
        </authorList>
    </citation>
    <scope>NUCLEOTIDE SEQUENCE</scope>
    <source>
        <strain evidence="1">DSM 16372</strain>
    </source>
</reference>
<evidence type="ECO:0000313" key="2">
    <source>
        <dbReference type="Proteomes" id="UP001055247"/>
    </source>
</evidence>
<accession>A0AAV4ZQ03</accession>
<evidence type="ECO:0000313" key="1">
    <source>
        <dbReference type="EMBL" id="GJD90604.1"/>
    </source>
</evidence>
<gene>
    <name evidence="1" type="ORF">BHAOGJBA_4146</name>
</gene>
<dbReference type="AlphaFoldDB" id="A0AAV4ZQ03"/>
<protein>
    <recommendedName>
        <fullName evidence="3">Resolvase HTH domain-containing protein</fullName>
    </recommendedName>
</protein>
<evidence type="ECO:0008006" key="3">
    <source>
        <dbReference type="Google" id="ProtNLM"/>
    </source>
</evidence>
<dbReference type="RefSeq" id="WP_238230701.1">
    <property type="nucleotide sequence ID" value="NZ_BPQO01000019.1"/>
</dbReference>
<organism evidence="1 2">
    <name type="scientific">Methylobacterium hispanicum</name>
    <dbReference type="NCBI Taxonomy" id="270350"/>
    <lineage>
        <taxon>Bacteria</taxon>
        <taxon>Pseudomonadati</taxon>
        <taxon>Pseudomonadota</taxon>
        <taxon>Alphaproteobacteria</taxon>
        <taxon>Hyphomicrobiales</taxon>
        <taxon>Methylobacteriaceae</taxon>
        <taxon>Methylobacterium</taxon>
    </lineage>
</organism>
<proteinExistence type="predicted"/>
<sequence length="374" mass="39050">MSDGVYSIDIAVRAMPAASLVARIVDSYGADAAAERWAWLGERTISTLAQKGRAQAGDVAPRRAGGRPMACSEIDAAVAIESGFALGSASRGIRAAGITVSYQGVYSRRGLTPPMISPAERGIASALAGAARRGDAKATAAWESRLAFEAAVGSVVRAALALVPEQPATGRYVFPPAAAALAEALRDQDPGAVAAVFPALAEIAQAEPEPTAIEPPPILETRAMPRHRLLPPDAVLLAERAKGRKIAQIAADWGVSVQAVYAHLRRLDIAVLSAPTKAPPPKPQIRRLLAVPPPGRLSAGDLALAVELARRKGITPAAAVEFVRADVAQVRPVAPDLPPAGFPAPRMSPALTDWFQALADGRDLPELEMEDFNV</sequence>
<comment type="caution">
    <text evidence="1">The sequence shown here is derived from an EMBL/GenBank/DDBJ whole genome shotgun (WGS) entry which is preliminary data.</text>
</comment>
<reference evidence="1" key="1">
    <citation type="journal article" date="2016" name="Front. Microbiol.">
        <title>Genome Sequence of the Piezophilic, Mesophilic Sulfate-Reducing Bacterium Desulfovibrio indicus J2T.</title>
        <authorList>
            <person name="Cao J."/>
            <person name="Maignien L."/>
            <person name="Shao Z."/>
            <person name="Alain K."/>
            <person name="Jebbar M."/>
        </authorList>
    </citation>
    <scope>NUCLEOTIDE SEQUENCE</scope>
    <source>
        <strain evidence="1">DSM 16372</strain>
    </source>
</reference>
<keyword evidence="2" id="KW-1185">Reference proteome</keyword>
<dbReference type="EMBL" id="BPQO01000019">
    <property type="protein sequence ID" value="GJD90604.1"/>
    <property type="molecule type" value="Genomic_DNA"/>
</dbReference>
<dbReference type="Proteomes" id="UP001055247">
    <property type="component" value="Unassembled WGS sequence"/>
</dbReference>
<name>A0AAV4ZQ03_9HYPH</name>